<evidence type="ECO:0000313" key="3">
    <source>
        <dbReference type="Proteomes" id="UP000596827"/>
    </source>
</evidence>
<feature type="transmembrane region" description="Helical" evidence="1">
    <location>
        <begin position="12"/>
        <end position="29"/>
    </location>
</feature>
<gene>
    <name evidence="2" type="ORF">H8R02_21110</name>
</gene>
<organism evidence="2 3">
    <name type="scientific">Ramlibacter albus</name>
    <dbReference type="NCBI Taxonomy" id="2079448"/>
    <lineage>
        <taxon>Bacteria</taxon>
        <taxon>Pseudomonadati</taxon>
        <taxon>Pseudomonadota</taxon>
        <taxon>Betaproteobacteria</taxon>
        <taxon>Burkholderiales</taxon>
        <taxon>Comamonadaceae</taxon>
        <taxon>Ramlibacter</taxon>
    </lineage>
</organism>
<proteinExistence type="predicted"/>
<keyword evidence="1" id="KW-0472">Membrane</keyword>
<sequence>MSFDVNTLREIATVVSFATFIGILGWTWSRRNKAGFDEAERLPFEQD</sequence>
<comment type="caution">
    <text evidence="2">The sequence shown here is derived from an EMBL/GenBank/DDBJ whole genome shotgun (WGS) entry which is preliminary data.</text>
</comment>
<dbReference type="EMBL" id="JACORU010000008">
    <property type="protein sequence ID" value="MBC5766979.1"/>
    <property type="molecule type" value="Genomic_DNA"/>
</dbReference>
<protein>
    <submittedName>
        <fullName evidence="2">CcoQ/FixQ family Cbb3-type cytochrome c oxidase assembly chaperone</fullName>
    </submittedName>
</protein>
<keyword evidence="1" id="KW-1133">Transmembrane helix</keyword>
<keyword evidence="3" id="KW-1185">Reference proteome</keyword>
<evidence type="ECO:0000313" key="2">
    <source>
        <dbReference type="EMBL" id="MBC5766979.1"/>
    </source>
</evidence>
<dbReference type="AlphaFoldDB" id="A0A923MCV3"/>
<dbReference type="RefSeq" id="WP_187083462.1">
    <property type="nucleotide sequence ID" value="NZ_JACORU010000008.1"/>
</dbReference>
<keyword evidence="1" id="KW-0812">Transmembrane</keyword>
<evidence type="ECO:0000256" key="1">
    <source>
        <dbReference type="SAM" id="Phobius"/>
    </source>
</evidence>
<accession>A0A923MCV3</accession>
<reference evidence="2" key="1">
    <citation type="submission" date="2020-08" db="EMBL/GenBank/DDBJ databases">
        <title>Ramlibacter sp. GTP1 16S ribosomal RNA gene genome sequencing and assembly.</title>
        <authorList>
            <person name="Kang M."/>
        </authorList>
    </citation>
    <scope>NUCLEOTIDE SEQUENCE</scope>
    <source>
        <strain evidence="2">GTP1</strain>
    </source>
</reference>
<name>A0A923MCV3_9BURK</name>
<dbReference type="Proteomes" id="UP000596827">
    <property type="component" value="Unassembled WGS sequence"/>
</dbReference>